<name>A0A561B2Q0_9ACTN</name>
<dbReference type="PROSITE" id="PS51679">
    <property type="entry name" value="SAM_MT_C5"/>
    <property type="match status" value="1"/>
</dbReference>
<dbReference type="GO" id="GO:0044027">
    <property type="term" value="P:negative regulation of gene expression via chromosomal CpG island methylation"/>
    <property type="evidence" value="ECO:0007669"/>
    <property type="project" value="TreeGrafter"/>
</dbReference>
<organism evidence="7 8">
    <name type="scientific">Kribbella amoyensis</name>
    <dbReference type="NCBI Taxonomy" id="996641"/>
    <lineage>
        <taxon>Bacteria</taxon>
        <taxon>Bacillati</taxon>
        <taxon>Actinomycetota</taxon>
        <taxon>Actinomycetes</taxon>
        <taxon>Propionibacteriales</taxon>
        <taxon>Kribbellaceae</taxon>
        <taxon>Kribbella</taxon>
    </lineage>
</organism>
<dbReference type="PANTHER" id="PTHR10629:SF52">
    <property type="entry name" value="DNA (CYTOSINE-5)-METHYLTRANSFERASE 1"/>
    <property type="match status" value="1"/>
</dbReference>
<dbReference type="AlphaFoldDB" id="A0A561B2Q0"/>
<sequence>MVDLFAGPGGLDVAARWLGVAAVGIEWDANACATRRAAGIRTKHADVRDFGPKDFPAATILTGGPPCQTYTVAGSGAGRRALDRVLAFVKKMAAGESIGLHELDDERTGLVLEPLRWALEAHALQRPYEAIVLEQVPAVLPVWAGIAEALEGIGYKASYGVLHTEEYGVPQTRRRAILIARRDEKPELPAPTHRRFRRGVERLAGDPDLLPWETMGGALKRSGGFTVISNYGTGGDPKLRGRRTSVEPAATVTGKVSRNRLVSSDGAELDRFTLSEAGRLQTFPADYPWSGKDVSQQIGNAIPPLLAAHVLAAALLRDVEQAALRAFVDQNWFSVKDSVVIS</sequence>
<evidence type="ECO:0000256" key="2">
    <source>
        <dbReference type="ARBA" id="ARBA00022603"/>
    </source>
</evidence>
<dbReference type="EMBL" id="VIVK01000003">
    <property type="protein sequence ID" value="TWD73146.1"/>
    <property type="molecule type" value="Genomic_DNA"/>
</dbReference>
<dbReference type="OrthoDB" id="9813719at2"/>
<dbReference type="InterPro" id="IPR050390">
    <property type="entry name" value="C5-Methyltransferase"/>
</dbReference>
<gene>
    <name evidence="7" type="ORF">FB561_7031</name>
</gene>
<keyword evidence="8" id="KW-1185">Reference proteome</keyword>
<proteinExistence type="inferred from homology"/>
<dbReference type="GO" id="GO:0003886">
    <property type="term" value="F:DNA (cytosine-5-)-methyltransferase activity"/>
    <property type="evidence" value="ECO:0007669"/>
    <property type="project" value="UniProtKB-EC"/>
</dbReference>
<evidence type="ECO:0000256" key="6">
    <source>
        <dbReference type="PROSITE-ProRule" id="PRU01016"/>
    </source>
</evidence>
<evidence type="ECO:0000256" key="1">
    <source>
        <dbReference type="ARBA" id="ARBA00011975"/>
    </source>
</evidence>
<evidence type="ECO:0000313" key="7">
    <source>
        <dbReference type="EMBL" id="TWD73146.1"/>
    </source>
</evidence>
<evidence type="ECO:0000313" key="8">
    <source>
        <dbReference type="Proteomes" id="UP000318380"/>
    </source>
</evidence>
<keyword evidence="2 6" id="KW-0489">Methyltransferase</keyword>
<evidence type="ECO:0000256" key="3">
    <source>
        <dbReference type="ARBA" id="ARBA00022679"/>
    </source>
</evidence>
<keyword evidence="4 6" id="KW-0949">S-adenosyl-L-methionine</keyword>
<protein>
    <recommendedName>
        <fullName evidence="1">DNA (cytosine-5-)-methyltransferase</fullName>
        <ecNumber evidence="1">2.1.1.37</ecNumber>
    </recommendedName>
</protein>
<comment type="similarity">
    <text evidence="6">Belongs to the class I-like SAM-binding methyltransferase superfamily. C5-methyltransferase family.</text>
</comment>
<dbReference type="InterPro" id="IPR029063">
    <property type="entry name" value="SAM-dependent_MTases_sf"/>
</dbReference>
<evidence type="ECO:0000256" key="4">
    <source>
        <dbReference type="ARBA" id="ARBA00022691"/>
    </source>
</evidence>
<reference evidence="7 8" key="1">
    <citation type="submission" date="2019-06" db="EMBL/GenBank/DDBJ databases">
        <title>Sequencing the genomes of 1000 actinobacteria strains.</title>
        <authorList>
            <person name="Klenk H.-P."/>
        </authorList>
    </citation>
    <scope>NUCLEOTIDE SEQUENCE [LARGE SCALE GENOMIC DNA]</scope>
    <source>
        <strain evidence="7 8">DSM 24683</strain>
    </source>
</reference>
<dbReference type="Gene3D" id="3.40.50.150">
    <property type="entry name" value="Vaccinia Virus protein VP39"/>
    <property type="match status" value="1"/>
</dbReference>
<dbReference type="Pfam" id="PF00145">
    <property type="entry name" value="DNA_methylase"/>
    <property type="match status" value="2"/>
</dbReference>
<keyword evidence="3 6" id="KW-0808">Transferase</keyword>
<accession>A0A561B2Q0</accession>
<dbReference type="PANTHER" id="PTHR10629">
    <property type="entry name" value="CYTOSINE-SPECIFIC METHYLTRANSFERASE"/>
    <property type="match status" value="1"/>
</dbReference>
<feature type="active site" evidence="6">
    <location>
        <position position="67"/>
    </location>
</feature>
<dbReference type="GO" id="GO:0009307">
    <property type="term" value="P:DNA restriction-modification system"/>
    <property type="evidence" value="ECO:0007669"/>
    <property type="project" value="UniProtKB-KW"/>
</dbReference>
<dbReference type="Gene3D" id="3.90.120.10">
    <property type="entry name" value="DNA Methylase, subunit A, domain 2"/>
    <property type="match status" value="1"/>
</dbReference>
<dbReference type="GO" id="GO:0003677">
    <property type="term" value="F:DNA binding"/>
    <property type="evidence" value="ECO:0007669"/>
    <property type="project" value="TreeGrafter"/>
</dbReference>
<keyword evidence="5" id="KW-0680">Restriction system</keyword>
<dbReference type="EC" id="2.1.1.37" evidence="1"/>
<dbReference type="SUPFAM" id="SSF53335">
    <property type="entry name" value="S-adenosyl-L-methionine-dependent methyltransferases"/>
    <property type="match status" value="1"/>
</dbReference>
<dbReference type="Proteomes" id="UP000318380">
    <property type="component" value="Unassembled WGS sequence"/>
</dbReference>
<evidence type="ECO:0000256" key="5">
    <source>
        <dbReference type="ARBA" id="ARBA00022747"/>
    </source>
</evidence>
<dbReference type="GO" id="GO:0032259">
    <property type="term" value="P:methylation"/>
    <property type="evidence" value="ECO:0007669"/>
    <property type="project" value="UniProtKB-KW"/>
</dbReference>
<dbReference type="InterPro" id="IPR001525">
    <property type="entry name" value="C5_MeTfrase"/>
</dbReference>
<comment type="caution">
    <text evidence="7">The sequence shown here is derived from an EMBL/GenBank/DDBJ whole genome shotgun (WGS) entry which is preliminary data.</text>
</comment>